<dbReference type="EMBL" id="FUZT01000023">
    <property type="protein sequence ID" value="SKC90867.1"/>
    <property type="molecule type" value="Genomic_DNA"/>
</dbReference>
<dbReference type="Proteomes" id="UP000190285">
    <property type="component" value="Unassembled WGS sequence"/>
</dbReference>
<evidence type="ECO:0000313" key="2">
    <source>
        <dbReference type="EMBL" id="SKC90867.1"/>
    </source>
</evidence>
<feature type="transmembrane region" description="Helical" evidence="1">
    <location>
        <begin position="199"/>
        <end position="219"/>
    </location>
</feature>
<evidence type="ECO:0000313" key="3">
    <source>
        <dbReference type="Proteomes" id="UP000190285"/>
    </source>
</evidence>
<feature type="transmembrane region" description="Helical" evidence="1">
    <location>
        <begin position="46"/>
        <end position="63"/>
    </location>
</feature>
<feature type="transmembrane region" description="Helical" evidence="1">
    <location>
        <begin position="126"/>
        <end position="146"/>
    </location>
</feature>
<evidence type="ECO:0000256" key="1">
    <source>
        <dbReference type="SAM" id="Phobius"/>
    </source>
</evidence>
<dbReference type="InterPro" id="IPR007272">
    <property type="entry name" value="Sulf_transp_TsuA/YedE"/>
</dbReference>
<dbReference type="Pfam" id="PF04143">
    <property type="entry name" value="Sulf_transp"/>
    <property type="match status" value="1"/>
</dbReference>
<feature type="transmembrane region" description="Helical" evidence="1">
    <location>
        <begin position="84"/>
        <end position="106"/>
    </location>
</feature>
<gene>
    <name evidence="2" type="ORF">SAMN02194393_05227</name>
</gene>
<name>A0A1T5MRL8_9FIRM</name>
<proteinExistence type="predicted"/>
<reference evidence="2 3" key="1">
    <citation type="submission" date="2017-02" db="EMBL/GenBank/DDBJ databases">
        <authorList>
            <person name="Peterson S.W."/>
        </authorList>
    </citation>
    <scope>NUCLEOTIDE SEQUENCE [LARGE SCALE GENOMIC DNA]</scope>
    <source>
        <strain evidence="2 3">M1</strain>
    </source>
</reference>
<protein>
    <submittedName>
        <fullName evidence="2">Uncharacterized protein</fullName>
    </submittedName>
</protein>
<dbReference type="AlphaFoldDB" id="A0A1T5MRL8"/>
<dbReference type="STRING" id="36842.SAMN02194393_05227"/>
<keyword evidence="1" id="KW-1133">Transmembrane helix</keyword>
<sequence>MSSNRIEELKKKRQLKYEKKKNQIFKGIALIVIVGFIYLVFLKNNFTYSVVWLIGLLIGFTLQKSRFCFTASFRDPIMVGSTSILKAVIIAFIISTIGFAIIQFRFLEGNVNINPSKIPGQIAPVGIHTALGAILFGIGMVIAGGCASGTLMRIGEGFTLQLVVLIGFIFGSLLGVRNFELWDKFFISKSPIIYIPNYLGLPVSAVIQVFVLIILYYLADVYDKKNNMMIR</sequence>
<organism evidence="2 3">
    <name type="scientific">Maledivibacter halophilus</name>
    <dbReference type="NCBI Taxonomy" id="36842"/>
    <lineage>
        <taxon>Bacteria</taxon>
        <taxon>Bacillati</taxon>
        <taxon>Bacillota</taxon>
        <taxon>Clostridia</taxon>
        <taxon>Peptostreptococcales</taxon>
        <taxon>Caminicellaceae</taxon>
        <taxon>Maledivibacter</taxon>
    </lineage>
</organism>
<keyword evidence="3" id="KW-1185">Reference proteome</keyword>
<feature type="transmembrane region" description="Helical" evidence="1">
    <location>
        <begin position="21"/>
        <end position="40"/>
    </location>
</feature>
<keyword evidence="1" id="KW-0472">Membrane</keyword>
<feature type="transmembrane region" description="Helical" evidence="1">
    <location>
        <begin position="158"/>
        <end position="179"/>
    </location>
</feature>
<keyword evidence="1" id="KW-0812">Transmembrane</keyword>
<accession>A0A1T5MRL8</accession>
<dbReference type="RefSeq" id="WP_208985135.1">
    <property type="nucleotide sequence ID" value="NZ_FUZT01000023.1"/>
</dbReference>